<accession>A0A812MNM7</accession>
<feature type="non-terminal residue" evidence="2">
    <location>
        <position position="1"/>
    </location>
</feature>
<comment type="caution">
    <text evidence="2">The sequence shown here is derived from an EMBL/GenBank/DDBJ whole genome shotgun (WGS) entry which is preliminary data.</text>
</comment>
<name>A0A812MNM7_SYMPI</name>
<keyword evidence="3" id="KW-1185">Reference proteome</keyword>
<keyword evidence="1" id="KW-0732">Signal</keyword>
<gene>
    <name evidence="2" type="ORF">SPIL2461_LOCUS6129</name>
</gene>
<sequence>WATLAACFLLASGAGTHDSHVAEDGKNDTLHCAEEHAGHHGISGIWFGCADDYELEFFEEVTVVILVSLTLMVEVLTHKLYHIAEHSSVTGLTQEEHAAHDLEKKSLEPLWLVFFNRVTAEFTVLGIL</sequence>
<dbReference type="AlphaFoldDB" id="A0A812MNM7"/>
<evidence type="ECO:0000313" key="3">
    <source>
        <dbReference type="Proteomes" id="UP000649617"/>
    </source>
</evidence>
<proteinExistence type="predicted"/>
<evidence type="ECO:0000256" key="1">
    <source>
        <dbReference type="SAM" id="SignalP"/>
    </source>
</evidence>
<dbReference type="EMBL" id="CAJNIZ010009036">
    <property type="protein sequence ID" value="CAE7275234.1"/>
    <property type="molecule type" value="Genomic_DNA"/>
</dbReference>
<reference evidence="2" key="1">
    <citation type="submission" date="2021-02" db="EMBL/GenBank/DDBJ databases">
        <authorList>
            <person name="Dougan E. K."/>
            <person name="Rhodes N."/>
            <person name="Thang M."/>
            <person name="Chan C."/>
        </authorList>
    </citation>
    <scope>NUCLEOTIDE SEQUENCE</scope>
</reference>
<feature type="chain" id="PRO_5032640232" evidence="1">
    <location>
        <begin position="17"/>
        <end position="128"/>
    </location>
</feature>
<evidence type="ECO:0000313" key="2">
    <source>
        <dbReference type="EMBL" id="CAE7275234.1"/>
    </source>
</evidence>
<feature type="non-terminal residue" evidence="2">
    <location>
        <position position="128"/>
    </location>
</feature>
<organism evidence="2 3">
    <name type="scientific">Symbiodinium pilosum</name>
    <name type="common">Dinoflagellate</name>
    <dbReference type="NCBI Taxonomy" id="2952"/>
    <lineage>
        <taxon>Eukaryota</taxon>
        <taxon>Sar</taxon>
        <taxon>Alveolata</taxon>
        <taxon>Dinophyceae</taxon>
        <taxon>Suessiales</taxon>
        <taxon>Symbiodiniaceae</taxon>
        <taxon>Symbiodinium</taxon>
    </lineage>
</organism>
<feature type="signal peptide" evidence="1">
    <location>
        <begin position="1"/>
        <end position="16"/>
    </location>
</feature>
<dbReference type="Proteomes" id="UP000649617">
    <property type="component" value="Unassembled WGS sequence"/>
</dbReference>
<dbReference type="OrthoDB" id="10283074at2759"/>
<protein>
    <submittedName>
        <fullName evidence="2">Uncharacterized protein</fullName>
    </submittedName>
</protein>